<evidence type="ECO:0000259" key="2">
    <source>
        <dbReference type="PROSITE" id="PS50878"/>
    </source>
</evidence>
<reference evidence="3" key="2">
    <citation type="submission" date="2025-05" db="UniProtKB">
        <authorList>
            <consortium name="EnsemblMetazoa"/>
        </authorList>
    </citation>
    <scope>IDENTIFICATION</scope>
    <source>
        <strain evidence="3">Foshan</strain>
    </source>
</reference>
<dbReference type="CDD" id="cd01647">
    <property type="entry name" value="RT_LTR"/>
    <property type="match status" value="1"/>
</dbReference>
<dbReference type="Pfam" id="PF00078">
    <property type="entry name" value="RVT_1"/>
    <property type="match status" value="1"/>
</dbReference>
<dbReference type="InterPro" id="IPR021109">
    <property type="entry name" value="Peptidase_aspartic_dom_sf"/>
</dbReference>
<dbReference type="Proteomes" id="UP000069940">
    <property type="component" value="Unassembled WGS sequence"/>
</dbReference>
<dbReference type="Gene3D" id="2.40.70.10">
    <property type="entry name" value="Acid Proteases"/>
    <property type="match status" value="1"/>
</dbReference>
<dbReference type="SUPFAM" id="SSF56672">
    <property type="entry name" value="DNA/RNA polymerases"/>
    <property type="match status" value="1"/>
</dbReference>
<dbReference type="PROSITE" id="PS00141">
    <property type="entry name" value="ASP_PROTEASE"/>
    <property type="match status" value="1"/>
</dbReference>
<dbReference type="InterPro" id="IPR001969">
    <property type="entry name" value="Aspartic_peptidase_AS"/>
</dbReference>
<accession>A0ABM1YTZ4</accession>
<feature type="domain" description="Reverse transcriptase" evidence="2">
    <location>
        <begin position="487"/>
        <end position="634"/>
    </location>
</feature>
<dbReference type="PANTHER" id="PTHR37984:SF11">
    <property type="entry name" value="INTEGRASE CATALYTIC DOMAIN-CONTAINING PROTEIN"/>
    <property type="match status" value="1"/>
</dbReference>
<organism evidence="3 4">
    <name type="scientific">Aedes albopictus</name>
    <name type="common">Asian tiger mosquito</name>
    <name type="synonym">Stegomyia albopicta</name>
    <dbReference type="NCBI Taxonomy" id="7160"/>
    <lineage>
        <taxon>Eukaryota</taxon>
        <taxon>Metazoa</taxon>
        <taxon>Ecdysozoa</taxon>
        <taxon>Arthropoda</taxon>
        <taxon>Hexapoda</taxon>
        <taxon>Insecta</taxon>
        <taxon>Pterygota</taxon>
        <taxon>Neoptera</taxon>
        <taxon>Endopterygota</taxon>
        <taxon>Diptera</taxon>
        <taxon>Nematocera</taxon>
        <taxon>Culicoidea</taxon>
        <taxon>Culicidae</taxon>
        <taxon>Culicinae</taxon>
        <taxon>Aedini</taxon>
        <taxon>Aedes</taxon>
        <taxon>Stegomyia</taxon>
    </lineage>
</organism>
<dbReference type="PROSITE" id="PS50878">
    <property type="entry name" value="RT_POL"/>
    <property type="match status" value="1"/>
</dbReference>
<dbReference type="SUPFAM" id="SSF57756">
    <property type="entry name" value="Retrovirus zinc finger-like domains"/>
    <property type="match status" value="1"/>
</dbReference>
<reference evidence="4" key="1">
    <citation type="journal article" date="2015" name="Proc. Natl. Acad. Sci. U.S.A.">
        <title>Genome sequence of the Asian Tiger mosquito, Aedes albopictus, reveals insights into its biology, genetics, and evolution.</title>
        <authorList>
            <person name="Chen X.G."/>
            <person name="Jiang X."/>
            <person name="Gu J."/>
            <person name="Xu M."/>
            <person name="Wu Y."/>
            <person name="Deng Y."/>
            <person name="Zhang C."/>
            <person name="Bonizzoni M."/>
            <person name="Dermauw W."/>
            <person name="Vontas J."/>
            <person name="Armbruster P."/>
            <person name="Huang X."/>
            <person name="Yang Y."/>
            <person name="Zhang H."/>
            <person name="He W."/>
            <person name="Peng H."/>
            <person name="Liu Y."/>
            <person name="Wu K."/>
            <person name="Chen J."/>
            <person name="Lirakis M."/>
            <person name="Topalis P."/>
            <person name="Van Leeuwen T."/>
            <person name="Hall A.B."/>
            <person name="Jiang X."/>
            <person name="Thorpe C."/>
            <person name="Mueller R.L."/>
            <person name="Sun C."/>
            <person name="Waterhouse R.M."/>
            <person name="Yan G."/>
            <person name="Tu Z.J."/>
            <person name="Fang X."/>
            <person name="James A.A."/>
        </authorList>
    </citation>
    <scope>NUCLEOTIDE SEQUENCE [LARGE SCALE GENOMIC DNA]</scope>
    <source>
        <strain evidence="4">Foshan</strain>
    </source>
</reference>
<proteinExistence type="predicted"/>
<evidence type="ECO:0000256" key="1">
    <source>
        <dbReference type="SAM" id="MobiDB-lite"/>
    </source>
</evidence>
<evidence type="ECO:0000313" key="3">
    <source>
        <dbReference type="EnsemblMetazoa" id="AALFPA23_012152.P17342"/>
    </source>
</evidence>
<dbReference type="PANTHER" id="PTHR37984">
    <property type="entry name" value="PROTEIN CBG26694"/>
    <property type="match status" value="1"/>
</dbReference>
<dbReference type="InterPro" id="IPR000477">
    <property type="entry name" value="RT_dom"/>
</dbReference>
<dbReference type="InterPro" id="IPR043128">
    <property type="entry name" value="Rev_trsase/Diguanyl_cyclase"/>
</dbReference>
<protein>
    <recommendedName>
        <fullName evidence="2">Reverse transcriptase domain-containing protein</fullName>
    </recommendedName>
</protein>
<dbReference type="EnsemblMetazoa" id="AALFPA23_012152.R17342">
    <property type="protein sequence ID" value="AALFPA23_012152.P17342"/>
    <property type="gene ID" value="AALFPA23_012152"/>
</dbReference>
<feature type="region of interest" description="Disordered" evidence="1">
    <location>
        <begin position="290"/>
        <end position="310"/>
    </location>
</feature>
<dbReference type="RefSeq" id="XP_062714653.1">
    <property type="nucleotide sequence ID" value="XM_062858669.1"/>
</dbReference>
<dbReference type="InterPro" id="IPR043502">
    <property type="entry name" value="DNA/RNA_pol_sf"/>
</dbReference>
<dbReference type="InterPro" id="IPR036875">
    <property type="entry name" value="Znf_CCHC_sf"/>
</dbReference>
<dbReference type="Gene3D" id="3.30.70.270">
    <property type="match status" value="1"/>
</dbReference>
<name>A0ABM1YTZ4_AEDAL</name>
<dbReference type="Gene3D" id="4.10.60.10">
    <property type="entry name" value="Zinc finger, CCHC-type"/>
    <property type="match status" value="1"/>
</dbReference>
<keyword evidence="4" id="KW-1185">Reference proteome</keyword>
<dbReference type="InterPro" id="IPR050951">
    <property type="entry name" value="Retrovirus_Pol_polyprotein"/>
</dbReference>
<evidence type="ECO:0000313" key="4">
    <source>
        <dbReference type="Proteomes" id="UP000069940"/>
    </source>
</evidence>
<dbReference type="GeneID" id="134291197"/>
<dbReference type="Gene3D" id="3.10.10.10">
    <property type="entry name" value="HIV Type 1 Reverse Transcriptase, subunit A, domain 1"/>
    <property type="match status" value="1"/>
</dbReference>
<sequence>MEESRPIPQFRCEDIEKSKLHKEWRIWKGALECFFDAYDVVDQKKKRAKLLHFGGPQLQRVFQNLPDREKFPLVSTEKQWYDVAINALDGFFQPCKQDCLERHRLRNMKQKQGERFADFVLRLRQQASDCGFDKYSDECKDILTEIFLTDVIVEGCLSSELRRRILQQDRSLAEIESLGAALEGIETQIQDLGDKSGTQTGDHKVLKVSSKPAYAFNKRPDQPQKKFTAKRRFPTGQNDTGCLNCGHRDHQTYDNACPAKGKLCYTCKRVGHFGNRCRFRKLKQVSIPSKVRVIEQEDPSPSSEPSEDTETGKTYYAFYSGNETNVIQCEIGGVKLDMLIDSGSDANLITDVAWEALKQAKVEVQESTKGSSRVLKGYASDHPLPIMGTFVANVVVGRVSVRALFYVIKGGQRCLLGDQTSKDLGILKVGLDIQNVATQMATFSKIKDVQVQIHMDPAAKPVFQPLRRVPMPLEDAVNRKLEQLLTRDIIEVKEGPASWVSPLVVVGKANGEPRLCLDLRRVNEAVRRERHPMPTVDDYLARLGEGKCWSKLDIKEAFLQIELAPESRDVTTFITSKGLYRFKRLPFGLVTAPEMFQKVMDQILTGCEGTYWYLDDVIIEGRDREEHDKRLDEV</sequence>